<dbReference type="Gene3D" id="2.40.10.10">
    <property type="entry name" value="Trypsin-like serine proteases"/>
    <property type="match status" value="1"/>
</dbReference>
<evidence type="ECO:0000313" key="2">
    <source>
        <dbReference type="EMBL" id="JAG01520.1"/>
    </source>
</evidence>
<gene>
    <name evidence="2" type="ORF">CM83_3932</name>
</gene>
<feature type="transmembrane region" description="Helical" evidence="1">
    <location>
        <begin position="12"/>
        <end position="36"/>
    </location>
</feature>
<dbReference type="InterPro" id="IPR043504">
    <property type="entry name" value="Peptidase_S1_PA_chymotrypsin"/>
</dbReference>
<keyword evidence="1" id="KW-0472">Membrane</keyword>
<name>A0A0A9W9I6_LYGHE</name>
<reference evidence="2" key="2">
    <citation type="submission" date="2014-07" db="EMBL/GenBank/DDBJ databases">
        <authorList>
            <person name="Hull J."/>
        </authorList>
    </citation>
    <scope>NUCLEOTIDE SEQUENCE</scope>
</reference>
<evidence type="ECO:0000256" key="1">
    <source>
        <dbReference type="SAM" id="Phobius"/>
    </source>
</evidence>
<proteinExistence type="predicted"/>
<protein>
    <submittedName>
        <fullName evidence="2">Uncharacterized protein</fullName>
    </submittedName>
</protein>
<keyword evidence="1" id="KW-1133">Transmembrane helix</keyword>
<keyword evidence="1" id="KW-0812">Transmembrane</keyword>
<dbReference type="EMBL" id="GBHO01042084">
    <property type="protein sequence ID" value="JAG01520.1"/>
    <property type="molecule type" value="Transcribed_RNA"/>
</dbReference>
<feature type="non-terminal residue" evidence="2">
    <location>
        <position position="285"/>
    </location>
</feature>
<accession>A0A0A9W9I6</accession>
<sequence length="285" mass="32482">KAYVQNLVKNACCFFLLRIFHISLLMMRLYLLFGLLSLVRTQTHPPIFDPTFRHHYYTAEPTLPPLHKRLGVDKFEQVYLGAEYNAHLMAGTGEFPWVVQVKVSNIHGVTFFSLGQLVSREHVLTTCRAVSEVHCINPSKDIKTCLDVPFCYNCTLGTNGTFIRMVNGKQVDIMYSPNNRNNDFFMPGNFNQLVFANTNIGIVGSIKGKTVIGHKNCSWNDHIFHDLAVVIMDQVISFFPNIYSSVLEPPVLAGHVFDDKRLDYINERKIICYIATYGKRMKGLP</sequence>
<reference evidence="2" key="1">
    <citation type="journal article" date="2014" name="PLoS ONE">
        <title>Transcriptome-Based Identification of ABC Transporters in the Western Tarnished Plant Bug Lygus hesperus.</title>
        <authorList>
            <person name="Hull J.J."/>
            <person name="Chaney K."/>
            <person name="Geib S.M."/>
            <person name="Fabrick J.A."/>
            <person name="Brent C.S."/>
            <person name="Walsh D."/>
            <person name="Lavine L.C."/>
        </authorList>
    </citation>
    <scope>NUCLEOTIDE SEQUENCE</scope>
</reference>
<dbReference type="AlphaFoldDB" id="A0A0A9W9I6"/>
<organism evidence="2">
    <name type="scientific">Lygus hesperus</name>
    <name type="common">Western plant bug</name>
    <dbReference type="NCBI Taxonomy" id="30085"/>
    <lineage>
        <taxon>Eukaryota</taxon>
        <taxon>Metazoa</taxon>
        <taxon>Ecdysozoa</taxon>
        <taxon>Arthropoda</taxon>
        <taxon>Hexapoda</taxon>
        <taxon>Insecta</taxon>
        <taxon>Pterygota</taxon>
        <taxon>Neoptera</taxon>
        <taxon>Paraneoptera</taxon>
        <taxon>Hemiptera</taxon>
        <taxon>Heteroptera</taxon>
        <taxon>Panheteroptera</taxon>
        <taxon>Cimicomorpha</taxon>
        <taxon>Miridae</taxon>
        <taxon>Mirini</taxon>
        <taxon>Lygus</taxon>
    </lineage>
</organism>
<feature type="non-terminal residue" evidence="2">
    <location>
        <position position="1"/>
    </location>
</feature>
<dbReference type="InterPro" id="IPR009003">
    <property type="entry name" value="Peptidase_S1_PA"/>
</dbReference>
<dbReference type="SUPFAM" id="SSF50494">
    <property type="entry name" value="Trypsin-like serine proteases"/>
    <property type="match status" value="1"/>
</dbReference>